<gene>
    <name evidence="3" type="ORF">PYW07_013297</name>
</gene>
<dbReference type="GO" id="GO:0005634">
    <property type="term" value="C:nucleus"/>
    <property type="evidence" value="ECO:0007669"/>
    <property type="project" value="InterPro"/>
</dbReference>
<dbReference type="Proteomes" id="UP001231518">
    <property type="component" value="Chromosome 31"/>
</dbReference>
<dbReference type="PROSITE" id="PS51915">
    <property type="entry name" value="ZAD"/>
    <property type="match status" value="1"/>
</dbReference>
<feature type="binding site" evidence="1">
    <location>
        <position position="19"/>
    </location>
    <ligand>
        <name>Zn(2+)</name>
        <dbReference type="ChEBI" id="CHEBI:29105"/>
    </ligand>
</feature>
<keyword evidence="4" id="KW-1185">Reference proteome</keyword>
<feature type="binding site" evidence="1">
    <location>
        <position position="64"/>
    </location>
    <ligand>
        <name>Zn(2+)</name>
        <dbReference type="ChEBI" id="CHEBI:29105"/>
    </ligand>
</feature>
<protein>
    <recommendedName>
        <fullName evidence="2">ZAD domain-containing protein</fullName>
    </recommendedName>
</protein>
<dbReference type="GO" id="GO:0008270">
    <property type="term" value="F:zinc ion binding"/>
    <property type="evidence" value="ECO:0007669"/>
    <property type="project" value="UniProtKB-UniRule"/>
</dbReference>
<sequence length="141" mass="16464">MENLNINEIMKEKHFCRCCLSEECYKDMSNTYYNGNKKENYYEMLLNIFNINLKNNDGQRCLICEECVSKLQSAAAFKNIVLKVQEAIEKAHCWENIDANILNTGTEKEDADDFDDFNDDISDKDFNWENFTQNGSQKGIN</sequence>
<organism evidence="3 4">
    <name type="scientific">Mythimna separata</name>
    <name type="common">Oriental armyworm</name>
    <name type="synonym">Pseudaletia separata</name>
    <dbReference type="NCBI Taxonomy" id="271217"/>
    <lineage>
        <taxon>Eukaryota</taxon>
        <taxon>Metazoa</taxon>
        <taxon>Ecdysozoa</taxon>
        <taxon>Arthropoda</taxon>
        <taxon>Hexapoda</taxon>
        <taxon>Insecta</taxon>
        <taxon>Pterygota</taxon>
        <taxon>Neoptera</taxon>
        <taxon>Endopterygota</taxon>
        <taxon>Lepidoptera</taxon>
        <taxon>Glossata</taxon>
        <taxon>Ditrysia</taxon>
        <taxon>Noctuoidea</taxon>
        <taxon>Noctuidae</taxon>
        <taxon>Noctuinae</taxon>
        <taxon>Hadenini</taxon>
        <taxon>Mythimna</taxon>
    </lineage>
</organism>
<proteinExistence type="predicted"/>
<evidence type="ECO:0000313" key="3">
    <source>
        <dbReference type="EMBL" id="KAJ8704003.1"/>
    </source>
</evidence>
<dbReference type="AlphaFoldDB" id="A0AAD8DJV8"/>
<feature type="binding site" evidence="1">
    <location>
        <position position="16"/>
    </location>
    <ligand>
        <name>Zn(2+)</name>
        <dbReference type="ChEBI" id="CHEBI:29105"/>
    </ligand>
</feature>
<dbReference type="SMART" id="SM00868">
    <property type="entry name" value="zf-AD"/>
    <property type="match status" value="1"/>
</dbReference>
<comment type="caution">
    <text evidence="3">The sequence shown here is derived from an EMBL/GenBank/DDBJ whole genome shotgun (WGS) entry which is preliminary data.</text>
</comment>
<name>A0AAD8DJV8_MYTSE</name>
<dbReference type="EMBL" id="JARGEI010000032">
    <property type="protein sequence ID" value="KAJ8704003.1"/>
    <property type="molecule type" value="Genomic_DNA"/>
</dbReference>
<keyword evidence="1" id="KW-0862">Zinc</keyword>
<keyword evidence="1" id="KW-0863">Zinc-finger</keyword>
<keyword evidence="1" id="KW-0479">Metal-binding</keyword>
<evidence type="ECO:0000313" key="4">
    <source>
        <dbReference type="Proteomes" id="UP001231518"/>
    </source>
</evidence>
<dbReference type="InterPro" id="IPR012934">
    <property type="entry name" value="Znf_AD"/>
</dbReference>
<dbReference type="Pfam" id="PF07776">
    <property type="entry name" value="zf-AD"/>
    <property type="match status" value="1"/>
</dbReference>
<evidence type="ECO:0000256" key="1">
    <source>
        <dbReference type="PROSITE-ProRule" id="PRU01263"/>
    </source>
</evidence>
<evidence type="ECO:0000259" key="2">
    <source>
        <dbReference type="PROSITE" id="PS51915"/>
    </source>
</evidence>
<feature type="binding site" evidence="1">
    <location>
        <position position="67"/>
    </location>
    <ligand>
        <name>Zn(2+)</name>
        <dbReference type="ChEBI" id="CHEBI:29105"/>
    </ligand>
</feature>
<dbReference type="Gene3D" id="3.40.1800.20">
    <property type="match status" value="1"/>
</dbReference>
<accession>A0AAD8DJV8</accession>
<reference evidence="3" key="1">
    <citation type="submission" date="2023-03" db="EMBL/GenBank/DDBJ databases">
        <title>Chromosome-level genomes of two armyworms, Mythimna separata and Mythimna loreyi, provide insights into the biosynthesis and reception of sex pheromones.</title>
        <authorList>
            <person name="Zhao H."/>
        </authorList>
    </citation>
    <scope>NUCLEOTIDE SEQUENCE</scope>
    <source>
        <strain evidence="3">BeijingLab</strain>
        <tissue evidence="3">Pupa</tissue>
    </source>
</reference>
<feature type="domain" description="ZAD" evidence="2">
    <location>
        <begin position="14"/>
        <end position="91"/>
    </location>
</feature>
<dbReference type="SUPFAM" id="SSF57716">
    <property type="entry name" value="Glucocorticoid receptor-like (DNA-binding domain)"/>
    <property type="match status" value="1"/>
</dbReference>